<sequence length="46" mass="5437">MKFCFEKPFLYSVVLVQQMLHGFNVSTLHLKKEEKLADLLFKQPPI</sequence>
<evidence type="ECO:0000313" key="1">
    <source>
        <dbReference type="EMBL" id="JAH23920.1"/>
    </source>
</evidence>
<dbReference type="AlphaFoldDB" id="A0A0E9R629"/>
<dbReference type="EMBL" id="GBXM01084657">
    <property type="protein sequence ID" value="JAH23920.1"/>
    <property type="molecule type" value="Transcribed_RNA"/>
</dbReference>
<reference evidence="1" key="2">
    <citation type="journal article" date="2015" name="Fish Shellfish Immunol.">
        <title>Early steps in the European eel (Anguilla anguilla)-Vibrio vulnificus interaction in the gills: Role of the RtxA13 toxin.</title>
        <authorList>
            <person name="Callol A."/>
            <person name="Pajuelo D."/>
            <person name="Ebbesson L."/>
            <person name="Teles M."/>
            <person name="MacKenzie S."/>
            <person name="Amaro C."/>
        </authorList>
    </citation>
    <scope>NUCLEOTIDE SEQUENCE</scope>
</reference>
<protein>
    <submittedName>
        <fullName evidence="1">Uncharacterized protein</fullName>
    </submittedName>
</protein>
<accession>A0A0E9R629</accession>
<name>A0A0E9R629_ANGAN</name>
<organism evidence="1">
    <name type="scientific">Anguilla anguilla</name>
    <name type="common">European freshwater eel</name>
    <name type="synonym">Muraena anguilla</name>
    <dbReference type="NCBI Taxonomy" id="7936"/>
    <lineage>
        <taxon>Eukaryota</taxon>
        <taxon>Metazoa</taxon>
        <taxon>Chordata</taxon>
        <taxon>Craniata</taxon>
        <taxon>Vertebrata</taxon>
        <taxon>Euteleostomi</taxon>
        <taxon>Actinopterygii</taxon>
        <taxon>Neopterygii</taxon>
        <taxon>Teleostei</taxon>
        <taxon>Anguilliformes</taxon>
        <taxon>Anguillidae</taxon>
        <taxon>Anguilla</taxon>
    </lineage>
</organism>
<proteinExistence type="predicted"/>
<reference evidence="1" key="1">
    <citation type="submission" date="2014-11" db="EMBL/GenBank/DDBJ databases">
        <authorList>
            <person name="Amaro Gonzalez C."/>
        </authorList>
    </citation>
    <scope>NUCLEOTIDE SEQUENCE</scope>
</reference>